<feature type="modified residue" description="4-aspartylphosphate" evidence="5">
    <location>
        <position position="94"/>
    </location>
</feature>
<evidence type="ECO:0000256" key="1">
    <source>
        <dbReference type="ARBA" id="ARBA00018672"/>
    </source>
</evidence>
<evidence type="ECO:0000313" key="8">
    <source>
        <dbReference type="EMBL" id="RXS74334.1"/>
    </source>
</evidence>
<dbReference type="Pfam" id="PF00072">
    <property type="entry name" value="Response_reg"/>
    <property type="match status" value="1"/>
</dbReference>
<dbReference type="EMBL" id="SDKC01000001">
    <property type="protein sequence ID" value="RXS74334.1"/>
    <property type="molecule type" value="Genomic_DNA"/>
</dbReference>
<evidence type="ECO:0000256" key="6">
    <source>
        <dbReference type="SAM" id="MobiDB-lite"/>
    </source>
</evidence>
<dbReference type="Gene3D" id="3.40.50.2300">
    <property type="match status" value="1"/>
</dbReference>
<evidence type="ECO:0000256" key="2">
    <source>
        <dbReference type="ARBA" id="ARBA00022553"/>
    </source>
</evidence>
<evidence type="ECO:0000313" key="9">
    <source>
        <dbReference type="Proteomes" id="UP000290106"/>
    </source>
</evidence>
<keyword evidence="2 5" id="KW-0597">Phosphoprotein</keyword>
<dbReference type="PANTHER" id="PTHR45339">
    <property type="entry name" value="HYBRID SIGNAL TRANSDUCTION HISTIDINE KINASE J"/>
    <property type="match status" value="1"/>
</dbReference>
<dbReference type="PROSITE" id="PS50110">
    <property type="entry name" value="RESPONSE_REGULATORY"/>
    <property type="match status" value="1"/>
</dbReference>
<evidence type="ECO:0000256" key="5">
    <source>
        <dbReference type="PROSITE-ProRule" id="PRU00169"/>
    </source>
</evidence>
<comment type="function">
    <text evidence="4">May play the central regulatory role in sporulation. It may be an element of the effector pathway responsible for the activation of sporulation genes in response to nutritional stress. Spo0A may act in concert with spo0H (a sigma factor) to control the expression of some genes that are critical to the sporulation process.</text>
</comment>
<sequence length="135" mass="14989">MMQTRQGEGSTFAVTIPFEIASEKEGKGDSEEEKKESLKGIHLLLAEDNELNVEVARELLEERGAVVSTAADGQEAVRMFEESPEGTYDVILMDVMMPVTDGLEATRKIRASQREEGRKIPIIALTANAFREDME</sequence>
<evidence type="ECO:0000256" key="3">
    <source>
        <dbReference type="ARBA" id="ARBA00023012"/>
    </source>
</evidence>
<keyword evidence="9" id="KW-1185">Reference proteome</keyword>
<comment type="caution">
    <text evidence="8">The sequence shown here is derived from an EMBL/GenBank/DDBJ whole genome shotgun (WGS) entry which is preliminary data.</text>
</comment>
<reference evidence="8 9" key="1">
    <citation type="submission" date="2019-01" db="EMBL/GenBank/DDBJ databases">
        <title>Blautia sp. nov. KGMB01111 isolated human feces.</title>
        <authorList>
            <person name="Park J.-E."/>
            <person name="Kim J.-S."/>
            <person name="Park S.-H."/>
        </authorList>
    </citation>
    <scope>NUCLEOTIDE SEQUENCE [LARGE SCALE GENOMIC DNA]</scope>
    <source>
        <strain evidence="8 9">KGMB01111</strain>
    </source>
</reference>
<dbReference type="Proteomes" id="UP000290106">
    <property type="component" value="Unassembled WGS sequence"/>
</dbReference>
<proteinExistence type="predicted"/>
<dbReference type="AlphaFoldDB" id="A0A4Q1RFF9"/>
<protein>
    <recommendedName>
        <fullName evidence="1">Stage 0 sporulation protein A homolog</fullName>
    </recommendedName>
</protein>
<dbReference type="InterPro" id="IPR011006">
    <property type="entry name" value="CheY-like_superfamily"/>
</dbReference>
<feature type="region of interest" description="Disordered" evidence="6">
    <location>
        <begin position="1"/>
        <end position="36"/>
    </location>
</feature>
<dbReference type="CDD" id="cd17546">
    <property type="entry name" value="REC_hyHK_CKI1_RcsC-like"/>
    <property type="match status" value="1"/>
</dbReference>
<feature type="domain" description="Response regulatory" evidence="7">
    <location>
        <begin position="42"/>
        <end position="135"/>
    </location>
</feature>
<dbReference type="InterPro" id="IPR001789">
    <property type="entry name" value="Sig_transdc_resp-reg_receiver"/>
</dbReference>
<gene>
    <name evidence="8" type="ORF">ETP43_03250</name>
</gene>
<evidence type="ECO:0000256" key="4">
    <source>
        <dbReference type="ARBA" id="ARBA00024867"/>
    </source>
</evidence>
<dbReference type="PANTHER" id="PTHR45339:SF1">
    <property type="entry name" value="HYBRID SIGNAL TRANSDUCTION HISTIDINE KINASE J"/>
    <property type="match status" value="1"/>
</dbReference>
<organism evidence="8 9">
    <name type="scientific">Blautia faecicola</name>
    <dbReference type="NCBI Taxonomy" id="2509240"/>
    <lineage>
        <taxon>Bacteria</taxon>
        <taxon>Bacillati</taxon>
        <taxon>Bacillota</taxon>
        <taxon>Clostridia</taxon>
        <taxon>Lachnospirales</taxon>
        <taxon>Lachnospiraceae</taxon>
        <taxon>Blautia</taxon>
    </lineage>
</organism>
<dbReference type="GO" id="GO:0000160">
    <property type="term" value="P:phosphorelay signal transduction system"/>
    <property type="evidence" value="ECO:0007669"/>
    <property type="project" value="UniProtKB-KW"/>
</dbReference>
<keyword evidence="3" id="KW-0902">Two-component regulatory system</keyword>
<feature type="compositionally biased region" description="Polar residues" evidence="6">
    <location>
        <begin position="1"/>
        <end position="13"/>
    </location>
</feature>
<name>A0A4Q1RFF9_9FIRM</name>
<dbReference type="SUPFAM" id="SSF52172">
    <property type="entry name" value="CheY-like"/>
    <property type="match status" value="1"/>
</dbReference>
<feature type="compositionally biased region" description="Basic and acidic residues" evidence="6">
    <location>
        <begin position="21"/>
        <end position="36"/>
    </location>
</feature>
<dbReference type="SMART" id="SM00448">
    <property type="entry name" value="REC"/>
    <property type="match status" value="1"/>
</dbReference>
<accession>A0A4Q1RFF9</accession>
<evidence type="ECO:0000259" key="7">
    <source>
        <dbReference type="PROSITE" id="PS50110"/>
    </source>
</evidence>